<keyword evidence="3" id="KW-0041">Annexin</keyword>
<organism evidence="5">
    <name type="scientific">Odontella aurita</name>
    <dbReference type="NCBI Taxonomy" id="265563"/>
    <lineage>
        <taxon>Eukaryota</taxon>
        <taxon>Sar</taxon>
        <taxon>Stramenopiles</taxon>
        <taxon>Ochrophyta</taxon>
        <taxon>Bacillariophyta</taxon>
        <taxon>Mediophyceae</taxon>
        <taxon>Biddulphiophycidae</taxon>
        <taxon>Eupodiscales</taxon>
        <taxon>Odontellaceae</taxon>
        <taxon>Odontella</taxon>
    </lineage>
</organism>
<dbReference type="GO" id="GO:0005544">
    <property type="term" value="F:calcium-dependent phospholipid binding"/>
    <property type="evidence" value="ECO:0007669"/>
    <property type="project" value="InterPro"/>
</dbReference>
<gene>
    <name evidence="4" type="ORF">OAUR00152_LOCUS27797</name>
    <name evidence="5" type="ORF">OAUR00152_LOCUS27798</name>
</gene>
<protein>
    <recommendedName>
        <fullName evidence="6">Annexin</fullName>
    </recommendedName>
</protein>
<proteinExistence type="inferred from homology"/>
<name>A0A6U6HAY2_9STRA</name>
<dbReference type="EMBL" id="HBKQ01040365">
    <property type="protein sequence ID" value="CAE2263222.1"/>
    <property type="molecule type" value="Transcribed_RNA"/>
</dbReference>
<evidence type="ECO:0000256" key="1">
    <source>
        <dbReference type="ARBA" id="ARBA00007831"/>
    </source>
</evidence>
<dbReference type="SUPFAM" id="SSF47874">
    <property type="entry name" value="Annexin"/>
    <property type="match status" value="1"/>
</dbReference>
<evidence type="ECO:0000313" key="4">
    <source>
        <dbReference type="EMBL" id="CAE2263222.1"/>
    </source>
</evidence>
<dbReference type="InterPro" id="IPR001464">
    <property type="entry name" value="Annexin"/>
</dbReference>
<reference evidence="5" key="1">
    <citation type="submission" date="2021-01" db="EMBL/GenBank/DDBJ databases">
        <authorList>
            <person name="Corre E."/>
            <person name="Pelletier E."/>
            <person name="Niang G."/>
            <person name="Scheremetjew M."/>
            <person name="Finn R."/>
            <person name="Kale V."/>
            <person name="Holt S."/>
            <person name="Cochrane G."/>
            <person name="Meng A."/>
            <person name="Brown T."/>
            <person name="Cohen L."/>
        </authorList>
    </citation>
    <scope>NUCLEOTIDE SEQUENCE</scope>
    <source>
        <strain evidence="5">Isolate 1302-5</strain>
    </source>
</reference>
<dbReference type="GO" id="GO:0005737">
    <property type="term" value="C:cytoplasm"/>
    <property type="evidence" value="ECO:0007669"/>
    <property type="project" value="TreeGrafter"/>
</dbReference>
<evidence type="ECO:0000256" key="2">
    <source>
        <dbReference type="ARBA" id="ARBA00022737"/>
    </source>
</evidence>
<accession>A0A6U6HAY2</accession>
<dbReference type="GO" id="GO:0001786">
    <property type="term" value="F:phosphatidylserine binding"/>
    <property type="evidence" value="ECO:0007669"/>
    <property type="project" value="TreeGrafter"/>
</dbReference>
<dbReference type="GO" id="GO:0005509">
    <property type="term" value="F:calcium ion binding"/>
    <property type="evidence" value="ECO:0007669"/>
    <property type="project" value="InterPro"/>
</dbReference>
<dbReference type="SMART" id="SM00335">
    <property type="entry name" value="ANX"/>
    <property type="match status" value="4"/>
</dbReference>
<evidence type="ECO:0008006" key="6">
    <source>
        <dbReference type="Google" id="ProtNLM"/>
    </source>
</evidence>
<dbReference type="Gene3D" id="1.10.220.10">
    <property type="entry name" value="Annexin"/>
    <property type="match status" value="4"/>
</dbReference>
<dbReference type="Pfam" id="PF00191">
    <property type="entry name" value="Annexin"/>
    <property type="match status" value="3"/>
</dbReference>
<keyword evidence="2" id="KW-0677">Repeat</keyword>
<sequence>MSINIYPEITHRLAQNPELDFGTEIDATCTEIHEACKGWGTDEKRLIKALASCDGEARTKVSLRYKELHGKELKALMKSECSGDFGTALQLLALPPDVAEAALIRMATKGLGTTEKILYPIICGRTNAEIDILKKAYFKTYGKDLGQLVGSETSGDLHKLFITCVQGVEEEFDPKYHTDEKAKEDAEAFYKAGQARWGTDEKEIFKIICLSPPQYVTMIDRAYADKHGYTLSKALEKELSGITEKGALFTLGMKIKPYETIAHLIKSACAGFGTDELLLTSCIIRYQPVWSKVALAHMELYGKSVPDRVKSETSRNYKKVLLEVLTTSWPAAAY</sequence>
<dbReference type="PRINTS" id="PR00196">
    <property type="entry name" value="ANNEXIN"/>
</dbReference>
<evidence type="ECO:0000256" key="3">
    <source>
        <dbReference type="ARBA" id="ARBA00023216"/>
    </source>
</evidence>
<dbReference type="PROSITE" id="PS51897">
    <property type="entry name" value="ANNEXIN_2"/>
    <property type="match status" value="3"/>
</dbReference>
<dbReference type="PANTHER" id="PTHR10502">
    <property type="entry name" value="ANNEXIN"/>
    <property type="match status" value="1"/>
</dbReference>
<dbReference type="PANTHER" id="PTHR10502:SF102">
    <property type="entry name" value="ANNEXIN B11"/>
    <property type="match status" value="1"/>
</dbReference>
<comment type="similarity">
    <text evidence="1">Belongs to the annexin family.</text>
</comment>
<dbReference type="EMBL" id="HBKQ01040366">
    <property type="protein sequence ID" value="CAE2263225.1"/>
    <property type="molecule type" value="Transcribed_RNA"/>
</dbReference>
<dbReference type="InterPro" id="IPR037104">
    <property type="entry name" value="Annexin_sf"/>
</dbReference>
<dbReference type="AlphaFoldDB" id="A0A6U6HAY2"/>
<dbReference type="InterPro" id="IPR018502">
    <property type="entry name" value="Annexin_repeat"/>
</dbReference>
<dbReference type="GO" id="GO:0005886">
    <property type="term" value="C:plasma membrane"/>
    <property type="evidence" value="ECO:0007669"/>
    <property type="project" value="TreeGrafter"/>
</dbReference>
<evidence type="ECO:0000313" key="5">
    <source>
        <dbReference type="EMBL" id="CAE2263225.1"/>
    </source>
</evidence>